<evidence type="ECO:0000256" key="1">
    <source>
        <dbReference type="SAM" id="Phobius"/>
    </source>
</evidence>
<dbReference type="EMBL" id="GG657505">
    <property type="protein sequence ID" value="OAT14568.1"/>
    <property type="molecule type" value="Genomic_DNA"/>
</dbReference>
<dbReference type="RefSeq" id="XP_031581531.1">
    <property type="nucleotide sequence ID" value="XM_031725674.1"/>
</dbReference>
<dbReference type="VEuPathDB" id="FungiDB:BDBG_18088"/>
<feature type="non-terminal residue" evidence="2">
    <location>
        <position position="152"/>
    </location>
</feature>
<keyword evidence="3" id="KW-1185">Reference proteome</keyword>
<keyword evidence="1" id="KW-0472">Membrane</keyword>
<evidence type="ECO:0000313" key="2">
    <source>
        <dbReference type="EMBL" id="OAT14568.1"/>
    </source>
</evidence>
<feature type="non-terminal residue" evidence="2">
    <location>
        <position position="1"/>
    </location>
</feature>
<reference evidence="3" key="1">
    <citation type="journal article" date="2015" name="PLoS Genet.">
        <title>The dynamic genome and transcriptome of the human fungal pathogen Blastomyces and close relative Emmonsia.</title>
        <authorList>
            <person name="Munoz J.F."/>
            <person name="Gauthier G.M."/>
            <person name="Desjardins C.A."/>
            <person name="Gallo J.E."/>
            <person name="Holder J."/>
            <person name="Sullivan T.D."/>
            <person name="Marty A.J."/>
            <person name="Carmen J.C."/>
            <person name="Chen Z."/>
            <person name="Ding L."/>
            <person name="Gujja S."/>
            <person name="Magrini V."/>
            <person name="Misas E."/>
            <person name="Mitreva M."/>
            <person name="Priest M."/>
            <person name="Saif S."/>
            <person name="Whiston E.A."/>
            <person name="Young S."/>
            <person name="Zeng Q."/>
            <person name="Goldman W.E."/>
            <person name="Mardis E.R."/>
            <person name="Taylor J.W."/>
            <person name="McEwen J.G."/>
            <person name="Clay O.K."/>
            <person name="Klein B.S."/>
            <person name="Cuomo C.A."/>
        </authorList>
    </citation>
    <scope>NUCLEOTIDE SEQUENCE [LARGE SCALE GENOMIC DNA]</scope>
    <source>
        <strain evidence="3">SLH14081</strain>
    </source>
</reference>
<dbReference type="AlphaFoldDB" id="A0A179V505"/>
<dbReference type="Proteomes" id="UP000002038">
    <property type="component" value="Unassembled WGS sequence"/>
</dbReference>
<keyword evidence="1" id="KW-1133">Transmembrane helix</keyword>
<organism evidence="2 3">
    <name type="scientific">Blastomyces gilchristii (strain SLH14081)</name>
    <name type="common">Blastomyces dermatitidis</name>
    <dbReference type="NCBI Taxonomy" id="559298"/>
    <lineage>
        <taxon>Eukaryota</taxon>
        <taxon>Fungi</taxon>
        <taxon>Dikarya</taxon>
        <taxon>Ascomycota</taxon>
        <taxon>Pezizomycotina</taxon>
        <taxon>Eurotiomycetes</taxon>
        <taxon>Eurotiomycetidae</taxon>
        <taxon>Onygenales</taxon>
        <taxon>Ajellomycetaceae</taxon>
        <taxon>Blastomyces</taxon>
    </lineage>
</organism>
<gene>
    <name evidence="2" type="ORF">BDBG_18088</name>
</gene>
<protein>
    <submittedName>
        <fullName evidence="2">Uncharacterized protein</fullName>
    </submittedName>
</protein>
<evidence type="ECO:0000313" key="3">
    <source>
        <dbReference type="Proteomes" id="UP000002038"/>
    </source>
</evidence>
<dbReference type="KEGG" id="bgh:BDBG_18088"/>
<feature type="transmembrane region" description="Helical" evidence="1">
    <location>
        <begin position="35"/>
        <end position="55"/>
    </location>
</feature>
<accession>A0A179V505</accession>
<name>A0A179V505_BLAGS</name>
<feature type="transmembrane region" description="Helical" evidence="1">
    <location>
        <begin position="75"/>
        <end position="103"/>
    </location>
</feature>
<keyword evidence="1" id="KW-0812">Transmembrane</keyword>
<dbReference type="GeneID" id="42529569"/>
<proteinExistence type="predicted"/>
<sequence length="152" mass="16823">SSHIDRSVSADDSKHLNVKLLIENLKNIIMKKLSVLYITESSMSLSALSITVSFSVTSSQSSTLISVSCSPAFVISIPAILTSATSVFSVSAASAVIISSSYFKKMLCRLDKLHFSRITLLFNSIKKIMKNIHVFRNENMNIILFYTYKCEA</sequence>